<proteinExistence type="predicted"/>
<keyword evidence="3" id="KW-0804">Transcription</keyword>
<dbReference type="SUPFAM" id="SSF46785">
    <property type="entry name" value="Winged helix' DNA-binding domain"/>
    <property type="match status" value="1"/>
</dbReference>
<dbReference type="Pfam" id="PF01047">
    <property type="entry name" value="MarR"/>
    <property type="match status" value="1"/>
</dbReference>
<dbReference type="PANTHER" id="PTHR42756:SF1">
    <property type="entry name" value="TRANSCRIPTIONAL REPRESSOR OF EMRAB OPERON"/>
    <property type="match status" value="1"/>
</dbReference>
<gene>
    <name evidence="5" type="ORF">BSK56_25775</name>
</gene>
<dbReference type="PANTHER" id="PTHR42756">
    <property type="entry name" value="TRANSCRIPTIONAL REGULATOR, MARR"/>
    <property type="match status" value="1"/>
</dbReference>
<dbReference type="EMBL" id="MPTB01000041">
    <property type="protein sequence ID" value="OMD42362.1"/>
    <property type="molecule type" value="Genomic_DNA"/>
</dbReference>
<protein>
    <recommendedName>
        <fullName evidence="4">HTH marR-type domain-containing protein</fullName>
    </recommendedName>
</protein>
<dbReference type="Proteomes" id="UP000187412">
    <property type="component" value="Unassembled WGS sequence"/>
</dbReference>
<keyword evidence="6" id="KW-1185">Reference proteome</keyword>
<evidence type="ECO:0000313" key="5">
    <source>
        <dbReference type="EMBL" id="OMD42362.1"/>
    </source>
</evidence>
<dbReference type="SMART" id="SM00347">
    <property type="entry name" value="HTH_MARR"/>
    <property type="match status" value="1"/>
</dbReference>
<dbReference type="InterPro" id="IPR036388">
    <property type="entry name" value="WH-like_DNA-bd_sf"/>
</dbReference>
<name>A0ABX3H4C0_PAEBO</name>
<dbReference type="InterPro" id="IPR023187">
    <property type="entry name" value="Tscrpt_reg_MarR-type_CS"/>
</dbReference>
<dbReference type="Gene3D" id="1.10.10.10">
    <property type="entry name" value="Winged helix-like DNA-binding domain superfamily/Winged helix DNA-binding domain"/>
    <property type="match status" value="1"/>
</dbReference>
<organism evidence="5 6">
    <name type="scientific">Paenibacillus borealis</name>
    <dbReference type="NCBI Taxonomy" id="160799"/>
    <lineage>
        <taxon>Bacteria</taxon>
        <taxon>Bacillati</taxon>
        <taxon>Bacillota</taxon>
        <taxon>Bacilli</taxon>
        <taxon>Bacillales</taxon>
        <taxon>Paenibacillaceae</taxon>
        <taxon>Paenibacillus</taxon>
    </lineage>
</organism>
<dbReference type="InterPro" id="IPR036390">
    <property type="entry name" value="WH_DNA-bd_sf"/>
</dbReference>
<keyword evidence="1" id="KW-0805">Transcription regulation</keyword>
<reference evidence="5 6" key="1">
    <citation type="submission" date="2016-10" db="EMBL/GenBank/DDBJ databases">
        <title>Paenibacillus species isolates.</title>
        <authorList>
            <person name="Beno S.M."/>
        </authorList>
    </citation>
    <scope>NUCLEOTIDE SEQUENCE [LARGE SCALE GENOMIC DNA]</scope>
    <source>
        <strain evidence="5 6">FSL H7-0744</strain>
    </source>
</reference>
<dbReference type="PROSITE" id="PS01117">
    <property type="entry name" value="HTH_MARR_1"/>
    <property type="match status" value="1"/>
</dbReference>
<evidence type="ECO:0000256" key="3">
    <source>
        <dbReference type="ARBA" id="ARBA00023163"/>
    </source>
</evidence>
<dbReference type="PROSITE" id="PS50995">
    <property type="entry name" value="HTH_MARR_2"/>
    <property type="match status" value="1"/>
</dbReference>
<accession>A0ABX3H4C0</accession>
<keyword evidence="2" id="KW-0238">DNA-binding</keyword>
<evidence type="ECO:0000256" key="2">
    <source>
        <dbReference type="ARBA" id="ARBA00023125"/>
    </source>
</evidence>
<dbReference type="InterPro" id="IPR000835">
    <property type="entry name" value="HTH_MarR-typ"/>
</dbReference>
<sequence>MFKTFLKGMAQGWNKQGFALSLTQFKALHFLSKEGPMMVSQLAAALNMTPAAITGVTDSLLAEGYVEKERAADDRRVVNITLTKEGKAAIEEAHNKQKEIMGSYFSILPDEDIAHLRRIFGVLISELDKK</sequence>
<comment type="caution">
    <text evidence="5">The sequence shown here is derived from an EMBL/GenBank/DDBJ whole genome shotgun (WGS) entry which is preliminary data.</text>
</comment>
<feature type="domain" description="HTH marR-type" evidence="4">
    <location>
        <begin position="1"/>
        <end position="125"/>
    </location>
</feature>
<dbReference type="PRINTS" id="PR00598">
    <property type="entry name" value="HTHMARR"/>
</dbReference>
<evidence type="ECO:0000256" key="1">
    <source>
        <dbReference type="ARBA" id="ARBA00023015"/>
    </source>
</evidence>
<evidence type="ECO:0000313" key="6">
    <source>
        <dbReference type="Proteomes" id="UP000187412"/>
    </source>
</evidence>
<evidence type="ECO:0000259" key="4">
    <source>
        <dbReference type="PROSITE" id="PS50995"/>
    </source>
</evidence>